<evidence type="ECO:0000256" key="3">
    <source>
        <dbReference type="ARBA" id="ARBA00022574"/>
    </source>
</evidence>
<dbReference type="GeneID" id="41965896"/>
<dbReference type="SUPFAM" id="SSF50978">
    <property type="entry name" value="WD40 repeat-like"/>
    <property type="match status" value="1"/>
</dbReference>
<keyword evidence="8" id="KW-1185">Reference proteome</keyword>
<dbReference type="Pfam" id="PF00400">
    <property type="entry name" value="WD40"/>
    <property type="match status" value="4"/>
</dbReference>
<feature type="domain" description="PUL" evidence="7">
    <location>
        <begin position="495"/>
        <end position="797"/>
    </location>
</feature>
<evidence type="ECO:0000259" key="7">
    <source>
        <dbReference type="PROSITE" id="PS51396"/>
    </source>
</evidence>
<feature type="repeat" description="WD" evidence="5">
    <location>
        <begin position="242"/>
        <end position="273"/>
    </location>
</feature>
<dbReference type="PROSITE" id="PS00678">
    <property type="entry name" value="WD_REPEATS_1"/>
    <property type="match status" value="1"/>
</dbReference>
<dbReference type="AlphaFoldDB" id="A0A6P8AXX8"/>
<dbReference type="SMART" id="SM00320">
    <property type="entry name" value="WD40"/>
    <property type="match status" value="7"/>
</dbReference>
<evidence type="ECO:0000313" key="8">
    <source>
        <dbReference type="Proteomes" id="UP000515153"/>
    </source>
</evidence>
<dbReference type="GO" id="GO:0043130">
    <property type="term" value="F:ubiquitin binding"/>
    <property type="evidence" value="ECO:0007669"/>
    <property type="project" value="TreeGrafter"/>
</dbReference>
<dbReference type="InterPro" id="IPR015155">
    <property type="entry name" value="PFU"/>
</dbReference>
<proteinExistence type="predicted"/>
<dbReference type="InterPro" id="IPR011989">
    <property type="entry name" value="ARM-like"/>
</dbReference>
<dbReference type="Pfam" id="PF09070">
    <property type="entry name" value="PFU"/>
    <property type="match status" value="1"/>
</dbReference>
<dbReference type="Gene3D" id="1.25.10.10">
    <property type="entry name" value="Leucine-rich Repeat Variant"/>
    <property type="match status" value="1"/>
</dbReference>
<feature type="repeat" description="WD" evidence="5">
    <location>
        <begin position="109"/>
        <end position="150"/>
    </location>
</feature>
<dbReference type="Gene3D" id="2.130.10.10">
    <property type="entry name" value="YVTN repeat-like/Quinoprotein amine dehydrogenase"/>
    <property type="match status" value="1"/>
</dbReference>
<reference evidence="9" key="3">
    <citation type="submission" date="2025-08" db="UniProtKB">
        <authorList>
            <consortium name="RefSeq"/>
        </authorList>
    </citation>
    <scope>IDENTIFICATION</scope>
    <source>
        <strain evidence="9">NI907</strain>
    </source>
</reference>
<evidence type="ECO:0000256" key="2">
    <source>
        <dbReference type="ARBA" id="ARBA00022490"/>
    </source>
</evidence>
<feature type="repeat" description="WD" evidence="5">
    <location>
        <begin position="10"/>
        <end position="40"/>
    </location>
</feature>
<dbReference type="PROSITE" id="PS51394">
    <property type="entry name" value="PFU"/>
    <property type="match status" value="1"/>
</dbReference>
<dbReference type="GO" id="GO:0005737">
    <property type="term" value="C:cytoplasm"/>
    <property type="evidence" value="ECO:0007669"/>
    <property type="project" value="UniProtKB-SubCell"/>
</dbReference>
<dbReference type="InterPro" id="IPR020472">
    <property type="entry name" value="WD40_PAC1"/>
</dbReference>
<evidence type="ECO:0008006" key="10">
    <source>
        <dbReference type="Google" id="ProtNLM"/>
    </source>
</evidence>
<evidence type="ECO:0000256" key="1">
    <source>
        <dbReference type="ARBA" id="ARBA00004496"/>
    </source>
</evidence>
<accession>A0A6P8AXX8</accession>
<dbReference type="PROSITE" id="PS51396">
    <property type="entry name" value="PUL"/>
    <property type="match status" value="1"/>
</dbReference>
<evidence type="ECO:0000259" key="6">
    <source>
        <dbReference type="PROSITE" id="PS51394"/>
    </source>
</evidence>
<evidence type="ECO:0000256" key="4">
    <source>
        <dbReference type="ARBA" id="ARBA00022737"/>
    </source>
</evidence>
<organism evidence="8 9">
    <name type="scientific">Pyricularia grisea</name>
    <name type="common">Crabgrass-specific blast fungus</name>
    <name type="synonym">Magnaporthe grisea</name>
    <dbReference type="NCBI Taxonomy" id="148305"/>
    <lineage>
        <taxon>Eukaryota</taxon>
        <taxon>Fungi</taxon>
        <taxon>Dikarya</taxon>
        <taxon>Ascomycota</taxon>
        <taxon>Pezizomycotina</taxon>
        <taxon>Sordariomycetes</taxon>
        <taxon>Sordariomycetidae</taxon>
        <taxon>Magnaporthales</taxon>
        <taxon>Pyriculariaceae</taxon>
        <taxon>Pyricularia</taxon>
    </lineage>
</organism>
<comment type="subcellular location">
    <subcellularLocation>
        <location evidence="1">Cytoplasm</location>
    </subcellularLocation>
</comment>
<dbReference type="InterPro" id="IPR019775">
    <property type="entry name" value="WD40_repeat_CS"/>
</dbReference>
<reference evidence="9" key="2">
    <citation type="submission" date="2019-10" db="EMBL/GenBank/DDBJ databases">
        <authorList>
            <consortium name="NCBI Genome Project"/>
        </authorList>
    </citation>
    <scope>NUCLEOTIDE SEQUENCE</scope>
    <source>
        <strain evidence="9">NI907</strain>
    </source>
</reference>
<name>A0A6P8AXX8_PYRGI</name>
<dbReference type="GO" id="GO:0010992">
    <property type="term" value="P:ubiquitin recycling"/>
    <property type="evidence" value="ECO:0007669"/>
    <property type="project" value="TreeGrafter"/>
</dbReference>
<evidence type="ECO:0000313" key="9">
    <source>
        <dbReference type="RefSeq" id="XP_030979722.1"/>
    </source>
</evidence>
<dbReference type="InterPro" id="IPR001680">
    <property type="entry name" value="WD40_rpt"/>
</dbReference>
<dbReference type="Proteomes" id="UP000515153">
    <property type="component" value="Chromosome VII"/>
</dbReference>
<evidence type="ECO:0000256" key="5">
    <source>
        <dbReference type="PROSITE-ProRule" id="PRU00221"/>
    </source>
</evidence>
<dbReference type="CDD" id="cd00200">
    <property type="entry name" value="WD40"/>
    <property type="match status" value="1"/>
</dbReference>
<gene>
    <name evidence="9" type="ORF">PgNI_11017</name>
</gene>
<sequence>MSVFKLSAQLIGHSNDVKAVRYKSKDVIISASRDNSVRIWRQTSAPNTPPAFDSATLAQSGSYVNSLALIPPSTNHPDGLVVTSGLDPVIYVHEPKPLDQQSSGYPILLPGHSNNVCSLDVSPNGQYIVSGSWDTKAKIWDVNKWDLAAELDGHDKSVTAVLALKDSAAITGCADNMIRAYGLARAGSAEVLQAGKTLATAEPVRALCRLPTEHESGAEFASAGNDFVIRLWTVRGQQVAELHGHESYVYSLACLPSGEIVSVGEDRTLRIWKGHQCVQTIVHPAVSVWAVDVCPETGDIVTGASDDIIRIWTRSSDRLADEVTLKHFEEAIKGMAIPKETMGGDLKNQEFPGPEFLQTNTGKKDGHVQVIKNPDGGLEAHIWSAAQNKWEFYGAVVDSPGSSDKKIHHGGKEWDFVFQVDIEDGKPTLPLPYNAGENPYDAARRFLEANELPIGYLEQVAAFIVRESKGQNIENVGAASSAPAPTETPSAGPKHALPVREYVLIPSLNSEPLVKKILSLNADLVKSGDKEFAMNPAQVSSLQSFVASLQTALQSVSSKVSCTKRVEVQSPGFSITPQDLDTIMNMAVNWQYAMRLPALDLLRCLAVFEQAVTYSPRSSPSYLDAILSAAFETPTGAPINEASAFMAMRAVANSFATAQGRTTAVAVFPRVVSILEAILGIEAEPFKGPLGPENRNLNIAVSVVMHNYAVLAAAQPGTLPTEGLSLLVNCIGEVLQNKAETTTLVRALGALGTLAQVKDLSKTVRDLGGLGWARSVGQRSQDAEVRGWAATAEQSLG</sequence>
<dbReference type="PANTHER" id="PTHR19849:SF0">
    <property type="entry name" value="PHOSPHOLIPASE A-2-ACTIVATING PROTEIN"/>
    <property type="match status" value="1"/>
</dbReference>
<dbReference type="InterPro" id="IPR015943">
    <property type="entry name" value="WD40/YVTN_repeat-like_dom_sf"/>
</dbReference>
<dbReference type="PANTHER" id="PTHR19849">
    <property type="entry name" value="PHOSPHOLIPASE A-2-ACTIVATING PROTEIN"/>
    <property type="match status" value="1"/>
</dbReference>
<dbReference type="KEGG" id="pgri:PgNI_11017"/>
<dbReference type="Pfam" id="PF08324">
    <property type="entry name" value="PUL"/>
    <property type="match status" value="1"/>
</dbReference>
<dbReference type="GO" id="GO:0043161">
    <property type="term" value="P:proteasome-mediated ubiquitin-dependent protein catabolic process"/>
    <property type="evidence" value="ECO:0007669"/>
    <property type="project" value="TreeGrafter"/>
</dbReference>
<dbReference type="OrthoDB" id="10265988at2759"/>
<dbReference type="Gene3D" id="3.10.20.870">
    <property type="entry name" value="PFU (PLAA family ubiquitin binding), C-terminal domain"/>
    <property type="match status" value="1"/>
</dbReference>
<dbReference type="RefSeq" id="XP_030979722.1">
    <property type="nucleotide sequence ID" value="XM_031130991.1"/>
</dbReference>
<protein>
    <recommendedName>
        <fullName evidence="10">Ubiquitin homeostasis protein lub1</fullName>
    </recommendedName>
</protein>
<reference evidence="8 9" key="1">
    <citation type="journal article" date="2019" name="Mol. Biol. Evol.">
        <title>Blast fungal genomes show frequent chromosomal changes, gene gains and losses, and effector gene turnover.</title>
        <authorList>
            <person name="Gomez Luciano L.B."/>
            <person name="Jason Tsai I."/>
            <person name="Chuma I."/>
            <person name="Tosa Y."/>
            <person name="Chen Y.H."/>
            <person name="Li J.Y."/>
            <person name="Li M.Y."/>
            <person name="Jade Lu M.Y."/>
            <person name="Nakayashiki H."/>
            <person name="Li W.H."/>
        </authorList>
    </citation>
    <scope>NUCLEOTIDE SEQUENCE [LARGE SCALE GENOMIC DNA]</scope>
    <source>
        <strain evidence="8 9">NI907</strain>
    </source>
</reference>
<keyword evidence="4" id="KW-0677">Repeat</keyword>
<keyword evidence="3 5" id="KW-0853">WD repeat</keyword>
<dbReference type="PROSITE" id="PS50294">
    <property type="entry name" value="WD_REPEATS_REGION"/>
    <property type="match status" value="3"/>
</dbReference>
<dbReference type="InterPro" id="IPR038122">
    <property type="entry name" value="PFU_sf"/>
</dbReference>
<dbReference type="PROSITE" id="PS50082">
    <property type="entry name" value="WD_REPEATS_2"/>
    <property type="match status" value="3"/>
</dbReference>
<dbReference type="InterPro" id="IPR036322">
    <property type="entry name" value="WD40_repeat_dom_sf"/>
</dbReference>
<dbReference type="PRINTS" id="PR00320">
    <property type="entry name" value="GPROTEINBRPT"/>
</dbReference>
<dbReference type="GO" id="GO:0005634">
    <property type="term" value="C:nucleus"/>
    <property type="evidence" value="ECO:0007669"/>
    <property type="project" value="TreeGrafter"/>
</dbReference>
<keyword evidence="2" id="KW-0963">Cytoplasm</keyword>
<feature type="domain" description="PFU" evidence="6">
    <location>
        <begin position="382"/>
        <end position="478"/>
    </location>
</feature>
<dbReference type="InterPro" id="IPR013535">
    <property type="entry name" value="PUL_dom"/>
</dbReference>